<keyword evidence="1" id="KW-0479">Metal-binding</keyword>
<organism evidence="5 6">
    <name type="scientific">Capronia coronata CBS 617.96</name>
    <dbReference type="NCBI Taxonomy" id="1182541"/>
    <lineage>
        <taxon>Eukaryota</taxon>
        <taxon>Fungi</taxon>
        <taxon>Dikarya</taxon>
        <taxon>Ascomycota</taxon>
        <taxon>Pezizomycotina</taxon>
        <taxon>Eurotiomycetes</taxon>
        <taxon>Chaetothyriomycetidae</taxon>
        <taxon>Chaetothyriales</taxon>
        <taxon>Herpotrichiellaceae</taxon>
        <taxon>Capronia</taxon>
    </lineage>
</organism>
<keyword evidence="6" id="KW-1185">Reference proteome</keyword>
<gene>
    <name evidence="5" type="ORF">A1O1_05587</name>
</gene>
<feature type="compositionally biased region" description="Polar residues" evidence="3">
    <location>
        <begin position="169"/>
        <end position="206"/>
    </location>
</feature>
<evidence type="ECO:0000259" key="4">
    <source>
        <dbReference type="Pfam" id="PF03226"/>
    </source>
</evidence>
<dbReference type="GO" id="GO:0046872">
    <property type="term" value="F:metal ion binding"/>
    <property type="evidence" value="ECO:0007669"/>
    <property type="project" value="UniProtKB-KW"/>
</dbReference>
<dbReference type="GeneID" id="19160461"/>
<feature type="compositionally biased region" description="Polar residues" evidence="3">
    <location>
        <begin position="666"/>
        <end position="683"/>
    </location>
</feature>
<dbReference type="EMBL" id="AMWN01000004">
    <property type="protein sequence ID" value="EXJ88656.1"/>
    <property type="molecule type" value="Genomic_DNA"/>
</dbReference>
<dbReference type="HOGENOM" id="CLU_381292_0_0_1"/>
<evidence type="ECO:0000256" key="2">
    <source>
        <dbReference type="ARBA" id="ARBA00022833"/>
    </source>
</evidence>
<feature type="region of interest" description="Disordered" evidence="3">
    <location>
        <begin position="607"/>
        <end position="714"/>
    </location>
</feature>
<comment type="caution">
    <text evidence="5">The sequence shown here is derived from an EMBL/GenBank/DDBJ whole genome shotgun (WGS) entry which is preliminary data.</text>
</comment>
<protein>
    <recommendedName>
        <fullName evidence="4">Yippee/Mis18/Cereblon domain-containing protein</fullName>
    </recommendedName>
</protein>
<name>W9YHB4_9EURO</name>
<evidence type="ECO:0000256" key="1">
    <source>
        <dbReference type="ARBA" id="ARBA00022723"/>
    </source>
</evidence>
<dbReference type="STRING" id="1182541.W9YHB4"/>
<feature type="compositionally biased region" description="Basic and acidic residues" evidence="3">
    <location>
        <begin position="607"/>
        <end position="630"/>
    </location>
</feature>
<dbReference type="AlphaFoldDB" id="W9YHB4"/>
<feature type="region of interest" description="Disordered" evidence="3">
    <location>
        <begin position="321"/>
        <end position="572"/>
    </location>
</feature>
<dbReference type="InterPro" id="IPR004910">
    <property type="entry name" value="Yippee/Mis18/Cereblon"/>
</dbReference>
<accession>W9YHB4</accession>
<feature type="region of interest" description="Disordered" evidence="3">
    <location>
        <begin position="265"/>
        <end position="295"/>
    </location>
</feature>
<dbReference type="eggNOG" id="ENOG502RMUT">
    <property type="taxonomic scope" value="Eukaryota"/>
</dbReference>
<dbReference type="Proteomes" id="UP000019484">
    <property type="component" value="Unassembled WGS sequence"/>
</dbReference>
<feature type="domain" description="Yippee/Mis18/Cereblon" evidence="4">
    <location>
        <begin position="23"/>
        <end position="115"/>
    </location>
</feature>
<reference evidence="5 6" key="1">
    <citation type="submission" date="2013-03" db="EMBL/GenBank/DDBJ databases">
        <title>The Genome Sequence of Capronia coronata CBS 617.96.</title>
        <authorList>
            <consortium name="The Broad Institute Genomics Platform"/>
            <person name="Cuomo C."/>
            <person name="de Hoog S."/>
            <person name="Gorbushina A."/>
            <person name="Walker B."/>
            <person name="Young S.K."/>
            <person name="Zeng Q."/>
            <person name="Gargeya S."/>
            <person name="Fitzgerald M."/>
            <person name="Haas B."/>
            <person name="Abouelleil A."/>
            <person name="Allen A.W."/>
            <person name="Alvarado L."/>
            <person name="Arachchi H.M."/>
            <person name="Berlin A.M."/>
            <person name="Chapman S.B."/>
            <person name="Gainer-Dewar J."/>
            <person name="Goldberg J."/>
            <person name="Griggs A."/>
            <person name="Gujja S."/>
            <person name="Hansen M."/>
            <person name="Howarth C."/>
            <person name="Imamovic A."/>
            <person name="Ireland A."/>
            <person name="Larimer J."/>
            <person name="McCowan C."/>
            <person name="Murphy C."/>
            <person name="Pearson M."/>
            <person name="Poon T.W."/>
            <person name="Priest M."/>
            <person name="Roberts A."/>
            <person name="Saif S."/>
            <person name="Shea T."/>
            <person name="Sisk P."/>
            <person name="Sykes S."/>
            <person name="Wortman J."/>
            <person name="Nusbaum C."/>
            <person name="Birren B."/>
        </authorList>
    </citation>
    <scope>NUCLEOTIDE SEQUENCE [LARGE SCALE GENOMIC DNA]</scope>
    <source>
        <strain evidence="5 6">CBS 617.96</strain>
    </source>
</reference>
<feature type="region of interest" description="Disordered" evidence="3">
    <location>
        <begin position="169"/>
        <end position="212"/>
    </location>
</feature>
<feature type="compositionally biased region" description="Basic and acidic residues" evidence="3">
    <location>
        <begin position="418"/>
        <end position="431"/>
    </location>
</feature>
<evidence type="ECO:0000256" key="3">
    <source>
        <dbReference type="SAM" id="MobiDB-lite"/>
    </source>
</evidence>
<dbReference type="RefSeq" id="XP_007724662.1">
    <property type="nucleotide sequence ID" value="XM_007726472.1"/>
</dbReference>
<feature type="compositionally biased region" description="Polar residues" evidence="3">
    <location>
        <begin position="356"/>
        <end position="370"/>
    </location>
</feature>
<evidence type="ECO:0000313" key="6">
    <source>
        <dbReference type="Proteomes" id="UP000019484"/>
    </source>
</evidence>
<evidence type="ECO:0000313" key="5">
    <source>
        <dbReference type="EMBL" id="EXJ88656.1"/>
    </source>
</evidence>
<feature type="compositionally biased region" description="Polar residues" evidence="3">
    <location>
        <begin position="265"/>
        <end position="275"/>
    </location>
</feature>
<dbReference type="OrthoDB" id="4152510at2759"/>
<feature type="compositionally biased region" description="Polar residues" evidence="3">
    <location>
        <begin position="507"/>
        <end position="518"/>
    </location>
</feature>
<sequence length="727" mass="80094">MASATLRKSQMSPVPAKAPGNVILCCAQCENHLGIYENNWIRVTSSYARPGRPGTLLGIKIGRKTQVVPEGASQRDLQGCTLAQLSCKKCSTVVGQYCKAAATPEQERLVDQYFYRQPRTFLRSNETNDRIEPIVATRDELIHAEHAESSGAARQSLLSTTAVFLPRLSQTPSRSIDTPTQFQPRSETKLRSSYQPSPLRNESNSSRTKDGPLLLEMRLSAQEERLAAQNVRLQQQETQIQLLTSLVDTFRDSLQEMKSTLRELQSQRSMLQTESSKIDVTGDPEGTENAMTEAQPIDAEVERLRAENAAMKAKLDSIASAVGAVPRKPPQSTPAGPMDEPSQNVLGKRKRDGSIARSSASQVSNAQFPASQAADVADTVQTQEPPIASDVSPTEQPERISRKSTQQNKKIRKGPGLSHDEALVGRGERLQTTRRNKGTTNEDQRATNGTKDGLLETPDEMSETSGAALLDLFTQGSRATRVTTREESMQRNGQQESRSRASRSQQGMNSDTPAQAHSQIRVGIVSAKPVGSRLSSGNNVEFSDDDLVNEPYEHNNHGDGTQGDEPKQNLHDLSQIEAFQDSTPALRTQRKTTAAVQSLHAIRETRFDEHVQTSREARMQARGMNKEDLQKASYDQVRPMKTTQVAMDAPIHTSNEREPPDETVEDSSSQPRQEPADTTSLVQDQREPAIGDSAAKGLGGSLSRKQQRAEEIRRRDQLAKEALEMDD</sequence>
<proteinExistence type="predicted"/>
<dbReference type="Pfam" id="PF03226">
    <property type="entry name" value="Yippee-Mis18"/>
    <property type="match status" value="1"/>
</dbReference>
<keyword evidence="2" id="KW-0862">Zinc</keyword>